<proteinExistence type="predicted"/>
<evidence type="ECO:0000313" key="3">
    <source>
        <dbReference type="Proteomes" id="UP000324797"/>
    </source>
</evidence>
<organism evidence="2 3">
    <name type="scientific">Bradyrhizobium hipponense</name>
    <dbReference type="NCBI Taxonomy" id="2605638"/>
    <lineage>
        <taxon>Bacteria</taxon>
        <taxon>Pseudomonadati</taxon>
        <taxon>Pseudomonadota</taxon>
        <taxon>Alphaproteobacteria</taxon>
        <taxon>Hyphomicrobiales</taxon>
        <taxon>Nitrobacteraceae</taxon>
        <taxon>Bradyrhizobium</taxon>
    </lineage>
</organism>
<feature type="domain" description="IraD/Gp25-like" evidence="1">
    <location>
        <begin position="26"/>
        <end position="105"/>
    </location>
</feature>
<protein>
    <recommendedName>
        <fullName evidence="1">IraD/Gp25-like domain-containing protein</fullName>
    </recommendedName>
</protein>
<keyword evidence="3" id="KW-1185">Reference proteome</keyword>
<name>A0A5S4YQ72_9BRAD</name>
<reference evidence="2 3" key="1">
    <citation type="submission" date="2019-08" db="EMBL/GenBank/DDBJ databases">
        <title>Bradyrhizobium hipponensis sp. nov., a rhizobium isolated from a Lupinus angustifolius root nodule in Tunisia.</title>
        <authorList>
            <person name="Off K."/>
            <person name="Rejili M."/>
            <person name="Mars M."/>
            <person name="Brachmann A."/>
            <person name="Marin M."/>
        </authorList>
    </citation>
    <scope>NUCLEOTIDE SEQUENCE [LARGE SCALE GENOMIC DNA]</scope>
    <source>
        <strain evidence="3">aSej3</strain>
    </source>
</reference>
<accession>A0A5S4YQ72</accession>
<dbReference type="RefSeq" id="WP_148740459.1">
    <property type="nucleotide sequence ID" value="NZ_VSTH01000051.1"/>
</dbReference>
<evidence type="ECO:0000259" key="1">
    <source>
        <dbReference type="Pfam" id="PF04965"/>
    </source>
</evidence>
<comment type="caution">
    <text evidence="2">The sequence shown here is derived from an EMBL/GenBank/DDBJ whole genome shotgun (WGS) entry which is preliminary data.</text>
</comment>
<gene>
    <name evidence="2" type="ORF">FXV83_16470</name>
</gene>
<dbReference type="EMBL" id="VSTH01000051">
    <property type="protein sequence ID" value="TYO65525.1"/>
    <property type="molecule type" value="Genomic_DNA"/>
</dbReference>
<dbReference type="Proteomes" id="UP000324797">
    <property type="component" value="Unassembled WGS sequence"/>
</dbReference>
<dbReference type="Pfam" id="PF04965">
    <property type="entry name" value="GPW_gp25"/>
    <property type="match status" value="1"/>
</dbReference>
<evidence type="ECO:0000313" key="2">
    <source>
        <dbReference type="EMBL" id="TYO65525.1"/>
    </source>
</evidence>
<dbReference type="SUPFAM" id="SSF160719">
    <property type="entry name" value="gpW/gp25-like"/>
    <property type="match status" value="1"/>
</dbReference>
<dbReference type="AlphaFoldDB" id="A0A5S4YQ72"/>
<dbReference type="Gene3D" id="3.10.450.40">
    <property type="match status" value="1"/>
</dbReference>
<sequence length="121" mass="13767">MATTSPTEHLIDIDRTTGEYVQGWPRIKQSIYTILTTRLRTRLMRLWWGSNFIDMQDKPGNQEVLMTGMMAAIAAINTYEPEFKVTRVTIDDFDATGDITITIEGIDLVDAALKRVRQTIS</sequence>
<dbReference type="InterPro" id="IPR007048">
    <property type="entry name" value="IraD/Gp25-like"/>
</dbReference>